<dbReference type="AlphaFoldDB" id="A0A9N8DP45"/>
<evidence type="ECO:0000313" key="2">
    <source>
        <dbReference type="EMBL" id="CAB9503344.1"/>
    </source>
</evidence>
<comment type="caution">
    <text evidence="2">The sequence shown here is derived from an EMBL/GenBank/DDBJ whole genome shotgun (WGS) entry which is preliminary data.</text>
</comment>
<keyword evidence="1" id="KW-0732">Signal</keyword>
<dbReference type="Proteomes" id="UP001153069">
    <property type="component" value="Unassembled WGS sequence"/>
</dbReference>
<dbReference type="EMBL" id="CAICTM010000162">
    <property type="protein sequence ID" value="CAB9503344.1"/>
    <property type="molecule type" value="Genomic_DNA"/>
</dbReference>
<proteinExistence type="predicted"/>
<reference evidence="2" key="1">
    <citation type="submission" date="2020-06" db="EMBL/GenBank/DDBJ databases">
        <authorList>
            <consortium name="Plant Systems Biology data submission"/>
        </authorList>
    </citation>
    <scope>NUCLEOTIDE SEQUENCE</scope>
    <source>
        <strain evidence="2">D6</strain>
    </source>
</reference>
<evidence type="ECO:0000313" key="3">
    <source>
        <dbReference type="Proteomes" id="UP001153069"/>
    </source>
</evidence>
<feature type="signal peptide" evidence="1">
    <location>
        <begin position="1"/>
        <end position="22"/>
    </location>
</feature>
<sequence>MFFHFFGVSILLVIFATVGTDATKAFDRRTLDDKEVDDFLANDARAEQRELEEGSGGLFEACNDDKPCQEEGLTCVRWVTRKRCVPINCLKEELLNFQNSFDRETYFQRVSAAAGVDNSNGLFQWLGGGGIPMGIRPSGRKEAFFNALENNPEFLNGVSSIGRKCFFGDANATSTTSDSKQTSLSWTGYTLEGGLILPDFAWSTYSAASGFDGRDGDGAREFNRYCVGVEPGAGLFTGIIGAFGWTPVTGSPEDLLACGYLMADLDLGFLVGAGVAAGVTFNGIVFFEYELSSSLLAIGGGAGVAVCGAA</sequence>
<feature type="chain" id="PRO_5040372176" evidence="1">
    <location>
        <begin position="23"/>
        <end position="310"/>
    </location>
</feature>
<gene>
    <name evidence="2" type="ORF">SEMRO_163_G073080.1</name>
</gene>
<keyword evidence="3" id="KW-1185">Reference proteome</keyword>
<evidence type="ECO:0000256" key="1">
    <source>
        <dbReference type="SAM" id="SignalP"/>
    </source>
</evidence>
<name>A0A9N8DP45_9STRA</name>
<protein>
    <submittedName>
        <fullName evidence="2">Uncharacterized protein</fullName>
    </submittedName>
</protein>
<organism evidence="2 3">
    <name type="scientific">Seminavis robusta</name>
    <dbReference type="NCBI Taxonomy" id="568900"/>
    <lineage>
        <taxon>Eukaryota</taxon>
        <taxon>Sar</taxon>
        <taxon>Stramenopiles</taxon>
        <taxon>Ochrophyta</taxon>
        <taxon>Bacillariophyta</taxon>
        <taxon>Bacillariophyceae</taxon>
        <taxon>Bacillariophycidae</taxon>
        <taxon>Naviculales</taxon>
        <taxon>Naviculaceae</taxon>
        <taxon>Seminavis</taxon>
    </lineage>
</organism>
<accession>A0A9N8DP45</accession>